<feature type="compositionally biased region" description="Pro residues" evidence="1">
    <location>
        <begin position="985"/>
        <end position="997"/>
    </location>
</feature>
<keyword evidence="3" id="KW-0732">Signal</keyword>
<feature type="compositionally biased region" description="Pro residues" evidence="1">
    <location>
        <begin position="1045"/>
        <end position="1058"/>
    </location>
</feature>
<feature type="compositionally biased region" description="Pro residues" evidence="1">
    <location>
        <begin position="905"/>
        <end position="918"/>
    </location>
</feature>
<evidence type="ECO:0000313" key="6">
    <source>
        <dbReference type="Proteomes" id="UP000722791"/>
    </source>
</evidence>
<feature type="region of interest" description="Disordered" evidence="1">
    <location>
        <begin position="1541"/>
        <end position="1566"/>
    </location>
</feature>
<feature type="region of interest" description="Disordered" evidence="1">
    <location>
        <begin position="636"/>
        <end position="1160"/>
    </location>
</feature>
<feature type="compositionally biased region" description="Pro residues" evidence="1">
    <location>
        <begin position="1065"/>
        <end position="1078"/>
    </location>
</feature>
<feature type="compositionally biased region" description="Pro residues" evidence="1">
    <location>
        <begin position="885"/>
        <end position="898"/>
    </location>
</feature>
<feature type="compositionally biased region" description="Polar residues" evidence="1">
    <location>
        <begin position="1830"/>
        <end position="1860"/>
    </location>
</feature>
<accession>A0A8J4GUG8</accession>
<feature type="compositionally biased region" description="Low complexity" evidence="1">
    <location>
        <begin position="720"/>
        <end position="756"/>
    </location>
</feature>
<keyword evidence="2" id="KW-0812">Transmembrane</keyword>
<evidence type="ECO:0000256" key="2">
    <source>
        <dbReference type="SAM" id="Phobius"/>
    </source>
</evidence>
<feature type="domain" description="Pherophorin" evidence="4">
    <location>
        <begin position="65"/>
        <end position="222"/>
    </location>
</feature>
<feature type="compositionally biased region" description="Pro residues" evidence="1">
    <location>
        <begin position="1005"/>
        <end position="1018"/>
    </location>
</feature>
<dbReference type="EMBL" id="BNCQ01000055">
    <property type="protein sequence ID" value="GIM14276.1"/>
    <property type="molecule type" value="Genomic_DNA"/>
</dbReference>
<proteinExistence type="predicted"/>
<evidence type="ECO:0000256" key="3">
    <source>
        <dbReference type="SAM" id="SignalP"/>
    </source>
</evidence>
<feature type="compositionally biased region" description="Pro residues" evidence="1">
    <location>
        <begin position="1145"/>
        <end position="1160"/>
    </location>
</feature>
<feature type="compositionally biased region" description="Low complexity" evidence="1">
    <location>
        <begin position="1865"/>
        <end position="1876"/>
    </location>
</feature>
<feature type="compositionally biased region" description="Low complexity" evidence="1">
    <location>
        <begin position="919"/>
        <end position="932"/>
    </location>
</feature>
<organism evidence="5 6">
    <name type="scientific">Volvox reticuliferus</name>
    <dbReference type="NCBI Taxonomy" id="1737510"/>
    <lineage>
        <taxon>Eukaryota</taxon>
        <taxon>Viridiplantae</taxon>
        <taxon>Chlorophyta</taxon>
        <taxon>core chlorophytes</taxon>
        <taxon>Chlorophyceae</taxon>
        <taxon>CS clade</taxon>
        <taxon>Chlamydomonadales</taxon>
        <taxon>Volvocaceae</taxon>
        <taxon>Volvox</taxon>
    </lineage>
</organism>
<feature type="compositionally biased region" description="Pro residues" evidence="1">
    <location>
        <begin position="945"/>
        <end position="958"/>
    </location>
</feature>
<feature type="compositionally biased region" description="Pro residues" evidence="1">
    <location>
        <begin position="1025"/>
        <end position="1038"/>
    </location>
</feature>
<dbReference type="InterPro" id="IPR024616">
    <property type="entry name" value="Pherophorin"/>
</dbReference>
<feature type="signal peptide" evidence="3">
    <location>
        <begin position="1"/>
        <end position="36"/>
    </location>
</feature>
<feature type="chain" id="PRO_5035298862" description="Pherophorin domain-containing protein" evidence="3">
    <location>
        <begin position="37"/>
        <end position="1885"/>
    </location>
</feature>
<dbReference type="Proteomes" id="UP000722791">
    <property type="component" value="Unassembled WGS sequence"/>
</dbReference>
<comment type="caution">
    <text evidence="5">The sequence shown here is derived from an EMBL/GenBank/DDBJ whole genome shotgun (WGS) entry which is preliminary data.</text>
</comment>
<feature type="region of interest" description="Disordered" evidence="1">
    <location>
        <begin position="1719"/>
        <end position="1757"/>
    </location>
</feature>
<evidence type="ECO:0000256" key="1">
    <source>
        <dbReference type="SAM" id="MobiDB-lite"/>
    </source>
</evidence>
<evidence type="ECO:0000259" key="4">
    <source>
        <dbReference type="Pfam" id="PF12499"/>
    </source>
</evidence>
<reference evidence="5" key="1">
    <citation type="journal article" date="2021" name="Proc. Natl. Acad. Sci. U.S.A.">
        <title>Three genomes in the algal genus Volvox reveal the fate of a haploid sex-determining region after a transition to homothallism.</title>
        <authorList>
            <person name="Yamamoto K."/>
            <person name="Hamaji T."/>
            <person name="Kawai-Toyooka H."/>
            <person name="Matsuzaki R."/>
            <person name="Takahashi F."/>
            <person name="Nishimura Y."/>
            <person name="Kawachi M."/>
            <person name="Noguchi H."/>
            <person name="Minakuchi Y."/>
            <person name="Umen J.G."/>
            <person name="Toyoda A."/>
            <person name="Nozaki H."/>
        </authorList>
    </citation>
    <scope>NUCLEOTIDE SEQUENCE</scope>
    <source>
        <strain evidence="5">NIES-3785</strain>
    </source>
</reference>
<gene>
    <name evidence="5" type="ORF">Vretimale_17295</name>
</gene>
<protein>
    <recommendedName>
        <fullName evidence="4">Pherophorin domain-containing protein</fullName>
    </recommendedName>
</protein>
<feature type="compositionally biased region" description="Low complexity" evidence="1">
    <location>
        <begin position="1719"/>
        <end position="1728"/>
    </location>
</feature>
<feature type="compositionally biased region" description="Pro residues" evidence="1">
    <location>
        <begin position="390"/>
        <end position="400"/>
    </location>
</feature>
<feature type="domain" description="Pherophorin" evidence="4">
    <location>
        <begin position="475"/>
        <end position="628"/>
    </location>
</feature>
<keyword evidence="2" id="KW-0472">Membrane</keyword>
<feature type="compositionally biased region" description="Pro residues" evidence="1">
    <location>
        <begin position="965"/>
        <end position="978"/>
    </location>
</feature>
<feature type="compositionally biased region" description="Pro residues" evidence="1">
    <location>
        <begin position="1085"/>
        <end position="1098"/>
    </location>
</feature>
<feature type="transmembrane region" description="Helical" evidence="2">
    <location>
        <begin position="1588"/>
        <end position="1609"/>
    </location>
</feature>
<evidence type="ECO:0000313" key="5">
    <source>
        <dbReference type="EMBL" id="GIM14276.1"/>
    </source>
</evidence>
<feature type="region of interest" description="Disordered" evidence="1">
    <location>
        <begin position="1830"/>
        <end position="1885"/>
    </location>
</feature>
<dbReference type="Pfam" id="PF12499">
    <property type="entry name" value="DUF3707"/>
    <property type="match status" value="2"/>
</dbReference>
<keyword evidence="2" id="KW-1133">Transmembrane helix</keyword>
<feature type="compositionally biased region" description="Pro residues" evidence="1">
    <location>
        <begin position="1125"/>
        <end position="1138"/>
    </location>
</feature>
<feature type="compositionally biased region" description="Pro residues" evidence="1">
    <location>
        <begin position="1105"/>
        <end position="1118"/>
    </location>
</feature>
<feature type="compositionally biased region" description="Low complexity" evidence="1">
    <location>
        <begin position="850"/>
        <end position="862"/>
    </location>
</feature>
<feature type="compositionally biased region" description="Pro residues" evidence="1">
    <location>
        <begin position="814"/>
        <end position="826"/>
    </location>
</feature>
<feature type="region of interest" description="Disordered" evidence="1">
    <location>
        <begin position="235"/>
        <end position="298"/>
    </location>
</feature>
<feature type="compositionally biased region" description="Low complexity" evidence="1">
    <location>
        <begin position="326"/>
        <end position="343"/>
    </location>
</feature>
<feature type="compositionally biased region" description="Pro residues" evidence="1">
    <location>
        <begin position="657"/>
        <end position="685"/>
    </location>
</feature>
<feature type="compositionally biased region" description="Pro residues" evidence="1">
    <location>
        <begin position="437"/>
        <end position="447"/>
    </location>
</feature>
<feature type="compositionally biased region" description="Low complexity" evidence="1">
    <location>
        <begin position="698"/>
        <end position="711"/>
    </location>
</feature>
<name>A0A8J4GUG8_9CHLO</name>
<sequence>MGPRNGPAGQKPLPDMSFAGAALLLVLLGIASQAAGHQDTGSGDNHNFRSGGGLIARSALASTEFPYCRCSHGSSNNPYSLVFSSFRRLRGGTVRSCFRVTQARVCTNLVPGSRVRQCCDALSANFYKLEMETDPQCAGSVRSASINGKSGKAWQWTAEPGPSAVLKITNLGWNLTGAIGAEVCFTLSAPCTTFSQLCYGGAYSTCRYALFNPSGSAAGECCLLGGMSLPPIASGIRAPPFPSPGPSASADSDTRSQSEIQSVAPGASGSGVIVPTQRAAPPAGRTPSPQLLPQPVQPPLLAPVLPPIPLVSLPLDDQLPSDAHPGVDPGSGSSSISPYSKPPGTHHPTDFRSPPPAPSSLGVHPPEPSSGEDPSRPASSSLPVDSPSPISGPLPSPLLPGDPHSPEAPSSFLPNQPIIPPSISSPPSGVFDDLIPIAPPPEGPIPETPRLADAAVGDYSNVVEDPSAYLSRAQFPYCRCNRGKSNNPYGLVFNYTRALRDGTMRSCFRVAQVRNCTNLIGRAKACCESTLMDFHKLELEADPKCISSIRGVSINGRSGKAWQWVDDLGPSVIIKISNLDWTISTAAGSEICLTFGAPCSSLSQFCYNEDSCNFAIFNSGPRPIGDCCMLGKMSIPNTAQAKPPPTRPEIPSTPGRPQDPPLNNPPNDPQGPNPRPPTLPKPPSPSGQHGEEQPAPPRGQGQPESSQSPPGAAQPPPPSGQGQPGSSHSPPGASQPAQPPGQGQQESSQSPPGAAQPTPPPGQGQPGSGEGPSGDAKPPPPPGQGQPGSGEGPSGDAQPPPPPGQGQPGSGQTPPGPSQPAPPPEQGQPGSGEGPSGDAQPPPPPGQGQPGSSQSPPGDAQGNSPSPHVLYSPPVPSGQAAGSSPSPPGLALPPPPPGEYSSSSPSPPGLALPPPPPGEYSSSILSPPGLALSPPPPGEYSGSSPSPPGLTGPPPPPGVYSGGSPSPPELALSPPPPGDYSGSSPSPPGLALPPSPPGDYSSSSPSPPGLALSPPPPGEYSGSSPSPPGLTGPPPPPGVYSGSSPSPPELALSPPPPGDYSGSSPSPPGLALSPPPPGEYSSSSPSPPVLALPPPPPGVFSGSSPSPPGLALPPPPPGVYSGSSPSPPGLALPPPPPGVYSGGSPSPPLPPSIMKPPLPLGSPPSPGIPIGSIIPVPIPKVFVSWDSTGYDMSAFQSTENSTHLIVSYLFTASQSSPVLRGWSLIVDSNVFGPGLDIINVTATRLTEDGRTAVIKPIPYVDAELPTVTFLEDFSTGTSALYTLVFPQAGASSNVNPTTTTAIQAFHRHSRDRRRLAETQPLGAGAGVVVWTNDNTSSTVLPADLTGPSSAALTSGIATCAATPQSADLDLEPFGNHQCLNVTVGRTFSVATNRTIFTLYLHVTNGTIPGMAGARLVDCSAWLAALPSPAFMRLLLTTSTAEELAAIPLTSAAARASYSPLGTYIHHGALTLPRGVMPRPGRYADMVLSFSLPGVATLQDVCLQGALQGQLPDTCALQLTMRGVCEADAVGVISGEAPVGGTPQVSLVPQSPPPSSSLRGTEDISNGGMLQEDQNAVQSQSSGLSNRQIAIIVCLVVGFFVLAVITVILVTHHRRKRWQLDHAGELNNAFATTGEGGAAGAGGGGSVRGHVISMVADARGHSQVSVVGATVSRELSAAAMGPAVVDPATTDKPISKTDLRSPSGTAAAAAAVVVTNAANPAAAASPVPGKDGEIRTEEEEAVELESAKDAPPSTTAEGISFTMSPAKAAPTQAPTIAVAATPATDATQAQAPDPSPLLGSVSTLAPVSFQDSVPTPASLPSCEFTTQPVESMPTLSSMPVQAAVPTQGSIPSRESTSTIASMPSLASMPVQSSSTPSSAPPPPPAL</sequence>
<feature type="region of interest" description="Disordered" evidence="1">
    <location>
        <begin position="313"/>
        <end position="450"/>
    </location>
</feature>